<dbReference type="AlphaFoldDB" id="W2RI69"/>
<keyword evidence="3" id="KW-1185">Reference proteome</keyword>
<dbReference type="STRING" id="1220924.W2RI69"/>
<accession>W2RI69</accession>
<dbReference type="OrthoDB" id="1393670at2759"/>
<dbReference type="GeneID" id="19975802"/>
<dbReference type="Pfam" id="PF01738">
    <property type="entry name" value="DLH"/>
    <property type="match status" value="1"/>
</dbReference>
<evidence type="ECO:0000313" key="3">
    <source>
        <dbReference type="Proteomes" id="UP000030752"/>
    </source>
</evidence>
<sequence length="213" mass="24168">MARHNFILADSLSQKGWDVIIPDYFEGDGLPIQLLKRNPNLSIDEHPWSEEDKDKLRNLDFPTWTKRHDHSRVSEILGSLLKELDVQYKGCPRFGVGYCFGGKHVLRLGKQGLKAIAAFHPSFVEEQDLEGVQAPVYIGLAGADTMVPASLHDDLMMWRANGMERMVPFEMEVYPDMPHGFAARPESENLIIRAQYCKALEKAAEHLAKYSET</sequence>
<dbReference type="RefSeq" id="XP_008721004.1">
    <property type="nucleotide sequence ID" value="XM_008722782.1"/>
</dbReference>
<evidence type="ECO:0000313" key="2">
    <source>
        <dbReference type="EMBL" id="ETN36186.1"/>
    </source>
</evidence>
<dbReference type="Gene3D" id="3.40.50.1820">
    <property type="entry name" value="alpha/beta hydrolase"/>
    <property type="match status" value="1"/>
</dbReference>
<dbReference type="PANTHER" id="PTHR17630:SF44">
    <property type="entry name" value="PROTEIN AIM2"/>
    <property type="match status" value="1"/>
</dbReference>
<dbReference type="GO" id="GO:0016787">
    <property type="term" value="F:hydrolase activity"/>
    <property type="evidence" value="ECO:0007669"/>
    <property type="project" value="InterPro"/>
</dbReference>
<dbReference type="InterPro" id="IPR002925">
    <property type="entry name" value="Dienelactn_hydro"/>
</dbReference>
<proteinExistence type="predicted"/>
<dbReference type="InterPro" id="IPR029058">
    <property type="entry name" value="AB_hydrolase_fold"/>
</dbReference>
<gene>
    <name evidence="2" type="ORF">HMPREF1541_08463</name>
</gene>
<name>W2RI69_CYPE1</name>
<dbReference type="Proteomes" id="UP000030752">
    <property type="component" value="Unassembled WGS sequence"/>
</dbReference>
<dbReference type="PANTHER" id="PTHR17630">
    <property type="entry name" value="DIENELACTONE HYDROLASE"/>
    <property type="match status" value="1"/>
</dbReference>
<protein>
    <recommendedName>
        <fullName evidence="1">Dienelactone hydrolase domain-containing protein</fullName>
    </recommendedName>
</protein>
<feature type="domain" description="Dienelactone hydrolase" evidence="1">
    <location>
        <begin position="8"/>
        <end position="207"/>
    </location>
</feature>
<evidence type="ECO:0000259" key="1">
    <source>
        <dbReference type="Pfam" id="PF01738"/>
    </source>
</evidence>
<organism evidence="2 3">
    <name type="scientific">Cyphellophora europaea (strain CBS 101466)</name>
    <name type="common">Phialophora europaea</name>
    <dbReference type="NCBI Taxonomy" id="1220924"/>
    <lineage>
        <taxon>Eukaryota</taxon>
        <taxon>Fungi</taxon>
        <taxon>Dikarya</taxon>
        <taxon>Ascomycota</taxon>
        <taxon>Pezizomycotina</taxon>
        <taxon>Eurotiomycetes</taxon>
        <taxon>Chaetothyriomycetidae</taxon>
        <taxon>Chaetothyriales</taxon>
        <taxon>Cyphellophoraceae</taxon>
        <taxon>Cyphellophora</taxon>
    </lineage>
</organism>
<dbReference type="HOGENOM" id="CLU_054590_2_1_1"/>
<dbReference type="VEuPathDB" id="FungiDB:HMPREF1541_08463"/>
<dbReference type="EMBL" id="KB822725">
    <property type="protein sequence ID" value="ETN36186.1"/>
    <property type="molecule type" value="Genomic_DNA"/>
</dbReference>
<dbReference type="SUPFAM" id="SSF53474">
    <property type="entry name" value="alpha/beta-Hydrolases"/>
    <property type="match status" value="1"/>
</dbReference>
<dbReference type="eggNOG" id="KOG3043">
    <property type="taxonomic scope" value="Eukaryota"/>
</dbReference>
<dbReference type="InParanoid" id="W2RI69"/>
<reference evidence="2 3" key="1">
    <citation type="submission" date="2013-03" db="EMBL/GenBank/DDBJ databases">
        <title>The Genome Sequence of Phialophora europaea CBS 101466.</title>
        <authorList>
            <consortium name="The Broad Institute Genomics Platform"/>
            <person name="Cuomo C."/>
            <person name="de Hoog S."/>
            <person name="Gorbushina A."/>
            <person name="Walker B."/>
            <person name="Young S.K."/>
            <person name="Zeng Q."/>
            <person name="Gargeya S."/>
            <person name="Fitzgerald M."/>
            <person name="Haas B."/>
            <person name="Abouelleil A."/>
            <person name="Allen A.W."/>
            <person name="Alvarado L."/>
            <person name="Arachchi H.M."/>
            <person name="Berlin A.M."/>
            <person name="Chapman S.B."/>
            <person name="Gainer-Dewar J."/>
            <person name="Goldberg J."/>
            <person name="Griggs A."/>
            <person name="Gujja S."/>
            <person name="Hansen M."/>
            <person name="Howarth C."/>
            <person name="Imamovic A."/>
            <person name="Ireland A."/>
            <person name="Larimer J."/>
            <person name="McCowan C."/>
            <person name="Murphy C."/>
            <person name="Pearson M."/>
            <person name="Poon T.W."/>
            <person name="Priest M."/>
            <person name="Roberts A."/>
            <person name="Saif S."/>
            <person name="Shea T."/>
            <person name="Sisk P."/>
            <person name="Sykes S."/>
            <person name="Wortman J."/>
            <person name="Nusbaum C."/>
            <person name="Birren B."/>
        </authorList>
    </citation>
    <scope>NUCLEOTIDE SEQUENCE [LARGE SCALE GENOMIC DNA]</scope>
    <source>
        <strain evidence="2 3">CBS 101466</strain>
    </source>
</reference>